<evidence type="ECO:0000256" key="7">
    <source>
        <dbReference type="ARBA" id="ARBA00022842"/>
    </source>
</evidence>
<comment type="similarity">
    <text evidence="9">Belongs to the DHPS family.</text>
</comment>
<evidence type="ECO:0000256" key="6">
    <source>
        <dbReference type="ARBA" id="ARBA00022723"/>
    </source>
</evidence>
<evidence type="ECO:0000256" key="5">
    <source>
        <dbReference type="ARBA" id="ARBA00022679"/>
    </source>
</evidence>
<evidence type="ECO:0000256" key="4">
    <source>
        <dbReference type="ARBA" id="ARBA00012458"/>
    </source>
</evidence>
<dbReference type="Pfam" id="PF00809">
    <property type="entry name" value="Pterin_bind"/>
    <property type="match status" value="1"/>
</dbReference>
<comment type="function">
    <text evidence="9">Catalyzes the condensation of para-aminobenzoate (pABA) with 6-hydroxymethyl-7,8-dihydropterin diphosphate (DHPt-PP) to form 7,8-dihydropteroate (H2Pte), the immediate precursor of folate derivatives.</text>
</comment>
<keyword evidence="6 9" id="KW-0479">Metal-binding</keyword>
<dbReference type="InterPro" id="IPR006390">
    <property type="entry name" value="DHP_synth_dom"/>
</dbReference>
<dbReference type="PROSITE" id="PS50972">
    <property type="entry name" value="PTERIN_BINDING"/>
    <property type="match status" value="1"/>
</dbReference>
<dbReference type="Proteomes" id="UP000033546">
    <property type="component" value="Unassembled WGS sequence"/>
</dbReference>
<name>A0A0F3NCL2_9RICK</name>
<accession>A0A0F3NCL2</accession>
<dbReference type="RefSeq" id="WP_045804790.1">
    <property type="nucleotide sequence ID" value="NZ_LANU01000002.1"/>
</dbReference>
<evidence type="ECO:0000256" key="2">
    <source>
        <dbReference type="ARBA" id="ARBA00001946"/>
    </source>
</evidence>
<dbReference type="SUPFAM" id="SSF51717">
    <property type="entry name" value="Dihydropteroate synthetase-like"/>
    <property type="match status" value="1"/>
</dbReference>
<dbReference type="PROSITE" id="PS00792">
    <property type="entry name" value="DHPS_1"/>
    <property type="match status" value="1"/>
</dbReference>
<dbReference type="PANTHER" id="PTHR20941:SF1">
    <property type="entry name" value="FOLIC ACID SYNTHESIS PROTEIN FOL1"/>
    <property type="match status" value="1"/>
</dbReference>
<evidence type="ECO:0000313" key="12">
    <source>
        <dbReference type="Proteomes" id="UP000033546"/>
    </source>
</evidence>
<protein>
    <recommendedName>
        <fullName evidence="4 9">Dihydropteroate synthase</fullName>
        <shortName evidence="9">DHPS</shortName>
        <ecNumber evidence="4 9">2.5.1.15</ecNumber>
    </recommendedName>
    <alternativeName>
        <fullName evidence="9">Dihydropteroate pyrophosphorylase</fullName>
    </alternativeName>
</protein>
<keyword evidence="7 9" id="KW-0460">Magnesium</keyword>
<comment type="cofactor">
    <cofactor evidence="2 9">
        <name>Mg(2+)</name>
        <dbReference type="ChEBI" id="CHEBI:18420"/>
    </cofactor>
</comment>
<comment type="pathway">
    <text evidence="3 9">Cofactor biosynthesis; tetrahydrofolate biosynthesis; 7,8-dihydrofolate from 2-amino-4-hydroxy-6-hydroxymethyl-7,8-dihydropteridine diphosphate and 4-aminobenzoate: step 1/2.</text>
</comment>
<evidence type="ECO:0000259" key="10">
    <source>
        <dbReference type="PROSITE" id="PS50972"/>
    </source>
</evidence>
<dbReference type="UniPathway" id="UPA00077">
    <property type="reaction ID" value="UER00156"/>
</dbReference>
<evidence type="ECO:0000313" key="11">
    <source>
        <dbReference type="EMBL" id="KJV65491.1"/>
    </source>
</evidence>
<reference evidence="11 12" key="1">
    <citation type="submission" date="2015-02" db="EMBL/GenBank/DDBJ databases">
        <title>Genome Sequencing of Rickettsiales.</title>
        <authorList>
            <person name="Daugherty S.C."/>
            <person name="Su Q."/>
            <person name="Abolude K."/>
            <person name="Beier-Sexton M."/>
            <person name="Carlyon J.A."/>
            <person name="Carter R."/>
            <person name="Day N.P."/>
            <person name="Dumler S.J."/>
            <person name="Dyachenko V."/>
            <person name="Godinez A."/>
            <person name="Kurtti T.J."/>
            <person name="Lichay M."/>
            <person name="Mullins K.E."/>
            <person name="Ott S."/>
            <person name="Pappas-Brown V."/>
            <person name="Paris D.H."/>
            <person name="Patel P."/>
            <person name="Richards A.L."/>
            <person name="Sadzewicz L."/>
            <person name="Sears K."/>
            <person name="Seidman D."/>
            <person name="Sengamalay N."/>
            <person name="Stenos J."/>
            <person name="Tallon L.J."/>
            <person name="Vincent G."/>
            <person name="Fraser C.M."/>
            <person name="Munderloh U."/>
            <person name="Dunning-Hotopp J.C."/>
        </authorList>
    </citation>
    <scope>NUCLEOTIDE SEQUENCE [LARGE SCALE GENOMIC DNA]</scope>
    <source>
        <strain evidence="11 12">EmCRT</strain>
    </source>
</reference>
<organism evidence="11 12">
    <name type="scientific">Ehrlichia cf. muris str. EmCRT</name>
    <dbReference type="NCBI Taxonomy" id="1359167"/>
    <lineage>
        <taxon>Bacteria</taxon>
        <taxon>Pseudomonadati</taxon>
        <taxon>Pseudomonadota</taxon>
        <taxon>Alphaproteobacteria</taxon>
        <taxon>Rickettsiales</taxon>
        <taxon>Anaplasmataceae</taxon>
        <taxon>Ehrlichia</taxon>
    </lineage>
</organism>
<sequence length="280" mass="31749">MKLNTKLVGILNYTPDSFSDGGKFFNIDKALQRVKYLIDGGASIIDIGAESTRPTYLYTQYGNNSISQTEEWNRLKNILPKTIEIAHSHNVQVSIDTRHAKTAEKAIELNVDYINDVSTLSDNNMLQVIKNSSVNVIITHNLGIPLIKNVTIPKDRDPINEIVLWAKKCIEKLTNAGIDKKRIIIDPGIGFNKIASQSFYILNNIERLKILNHKIYVGHSRKFFLTSCTLNDPTRDNATLAISIFLFQKGIEFIRVHNTHLHNEALNLLRKMHQTSLDNI</sequence>
<dbReference type="GO" id="GO:0004156">
    <property type="term" value="F:dihydropteroate synthase activity"/>
    <property type="evidence" value="ECO:0007669"/>
    <property type="project" value="UniProtKB-EC"/>
</dbReference>
<dbReference type="GO" id="GO:0046872">
    <property type="term" value="F:metal ion binding"/>
    <property type="evidence" value="ECO:0007669"/>
    <property type="project" value="UniProtKB-KW"/>
</dbReference>
<dbReference type="GO" id="GO:0046654">
    <property type="term" value="P:tetrahydrofolate biosynthetic process"/>
    <property type="evidence" value="ECO:0007669"/>
    <property type="project" value="UniProtKB-UniPathway"/>
</dbReference>
<dbReference type="InterPro" id="IPR045031">
    <property type="entry name" value="DHP_synth-like"/>
</dbReference>
<dbReference type="PATRIC" id="fig|1359167.3.peg.419"/>
<gene>
    <name evidence="11" type="ORF">EMUCRT_0435</name>
</gene>
<dbReference type="GO" id="GO:0005829">
    <property type="term" value="C:cytosol"/>
    <property type="evidence" value="ECO:0007669"/>
    <property type="project" value="TreeGrafter"/>
</dbReference>
<keyword evidence="5 9" id="KW-0808">Transferase</keyword>
<evidence type="ECO:0000256" key="1">
    <source>
        <dbReference type="ARBA" id="ARBA00000012"/>
    </source>
</evidence>
<dbReference type="AlphaFoldDB" id="A0A0F3NCL2"/>
<dbReference type="EC" id="2.5.1.15" evidence="4 9"/>
<dbReference type="NCBIfam" id="TIGR01496">
    <property type="entry name" value="DHPS"/>
    <property type="match status" value="1"/>
</dbReference>
<evidence type="ECO:0000256" key="8">
    <source>
        <dbReference type="ARBA" id="ARBA00022909"/>
    </source>
</evidence>
<dbReference type="EMBL" id="LANU01000002">
    <property type="protein sequence ID" value="KJV65491.1"/>
    <property type="molecule type" value="Genomic_DNA"/>
</dbReference>
<evidence type="ECO:0000256" key="3">
    <source>
        <dbReference type="ARBA" id="ARBA00004763"/>
    </source>
</evidence>
<feature type="domain" description="Pterin-binding" evidence="10">
    <location>
        <begin position="5"/>
        <end position="267"/>
    </location>
</feature>
<dbReference type="GO" id="GO:0046656">
    <property type="term" value="P:folic acid biosynthetic process"/>
    <property type="evidence" value="ECO:0007669"/>
    <property type="project" value="UniProtKB-KW"/>
</dbReference>
<proteinExistence type="inferred from homology"/>
<evidence type="ECO:0000256" key="9">
    <source>
        <dbReference type="RuleBase" id="RU361205"/>
    </source>
</evidence>
<comment type="catalytic activity">
    <reaction evidence="1">
        <text>(7,8-dihydropterin-6-yl)methyl diphosphate + 4-aminobenzoate = 7,8-dihydropteroate + diphosphate</text>
        <dbReference type="Rhea" id="RHEA:19949"/>
        <dbReference type="ChEBI" id="CHEBI:17836"/>
        <dbReference type="ChEBI" id="CHEBI:17839"/>
        <dbReference type="ChEBI" id="CHEBI:33019"/>
        <dbReference type="ChEBI" id="CHEBI:72950"/>
        <dbReference type="EC" id="2.5.1.15"/>
    </reaction>
</comment>
<dbReference type="Gene3D" id="3.20.20.20">
    <property type="entry name" value="Dihydropteroate synthase-like"/>
    <property type="match status" value="1"/>
</dbReference>
<keyword evidence="8 9" id="KW-0289">Folate biosynthesis</keyword>
<dbReference type="InterPro" id="IPR011005">
    <property type="entry name" value="Dihydropteroate_synth-like_sf"/>
</dbReference>
<dbReference type="PANTHER" id="PTHR20941">
    <property type="entry name" value="FOLATE SYNTHESIS PROTEINS"/>
    <property type="match status" value="1"/>
</dbReference>
<dbReference type="InterPro" id="IPR000489">
    <property type="entry name" value="Pterin-binding_dom"/>
</dbReference>
<dbReference type="PROSITE" id="PS00793">
    <property type="entry name" value="DHPS_2"/>
    <property type="match status" value="1"/>
</dbReference>
<comment type="caution">
    <text evidence="11">The sequence shown here is derived from an EMBL/GenBank/DDBJ whole genome shotgun (WGS) entry which is preliminary data.</text>
</comment>